<dbReference type="EMBL" id="JAZAVJ010000003">
    <property type="protein sequence ID" value="KAK7424767.1"/>
    <property type="molecule type" value="Genomic_DNA"/>
</dbReference>
<comment type="caution">
    <text evidence="1">The sequence shown here is derived from an EMBL/GenBank/DDBJ whole genome shotgun (WGS) entry which is preliminary data.</text>
</comment>
<proteinExistence type="predicted"/>
<evidence type="ECO:0008006" key="3">
    <source>
        <dbReference type="Google" id="ProtNLM"/>
    </source>
</evidence>
<name>A0ABR1HUA6_9HYPO</name>
<keyword evidence="2" id="KW-1185">Reference proteome</keyword>
<gene>
    <name evidence="1" type="ORF">QQX98_000350</name>
</gene>
<organism evidence="1 2">
    <name type="scientific">Neonectria punicea</name>
    <dbReference type="NCBI Taxonomy" id="979145"/>
    <lineage>
        <taxon>Eukaryota</taxon>
        <taxon>Fungi</taxon>
        <taxon>Dikarya</taxon>
        <taxon>Ascomycota</taxon>
        <taxon>Pezizomycotina</taxon>
        <taxon>Sordariomycetes</taxon>
        <taxon>Hypocreomycetidae</taxon>
        <taxon>Hypocreales</taxon>
        <taxon>Nectriaceae</taxon>
        <taxon>Neonectria</taxon>
    </lineage>
</organism>
<reference evidence="1 2" key="1">
    <citation type="journal article" date="2025" name="Microbiol. Resour. Announc.">
        <title>Draft genome sequences for Neonectria magnoliae and Neonectria punicea, canker pathogens of Liriodendron tulipifera and Acer saccharum in West Virginia.</title>
        <authorList>
            <person name="Petronek H.M."/>
            <person name="Kasson M.T."/>
            <person name="Metheny A.M."/>
            <person name="Stauder C.M."/>
            <person name="Lovett B."/>
            <person name="Lynch S.C."/>
            <person name="Garnas J.R."/>
            <person name="Kasson L.R."/>
            <person name="Stajich J.E."/>
        </authorList>
    </citation>
    <scope>NUCLEOTIDE SEQUENCE [LARGE SCALE GENOMIC DNA]</scope>
    <source>
        <strain evidence="1 2">NRRL 64653</strain>
    </source>
</reference>
<protein>
    <recommendedName>
        <fullName evidence="3">F-box domain-containing protein</fullName>
    </recommendedName>
</protein>
<accession>A0ABR1HUA6</accession>
<evidence type="ECO:0000313" key="2">
    <source>
        <dbReference type="Proteomes" id="UP001498476"/>
    </source>
</evidence>
<sequence length="374" mass="42949">MSVPWAASAIKNLRSLRETLVPGRRRRRRPSTNVDNVQKLFQPQVISQTCQYLSDVDYAALSLSCRLALSILGRDALKLCPGDKFLLLQRLERDGYRKYEILCPVCQYFHLPRFNPGETPTESEGERACLNHKTERMEAFGDLRPLRFDMVAAILRSHRHKNGIYDASIMDLDQNYLARSSAEARVWVRCKVIHDQLFVKTDLFLMPRVPRRDSSAVVPLLKEILEINHHLMDLCQHYKWDSMQYILEGFEPDADLATRFAHNCLWNHGTRCNRGRRRGDETPHRVTNKRACDLCCTAIAVSCCDLRDGSSMVALTTWKNYGHGLDVNDPIWLSHNKTGGISGGEAYQFNPELFTGTFFVKDGEYPPFRGIPDW</sequence>
<evidence type="ECO:0000313" key="1">
    <source>
        <dbReference type="EMBL" id="KAK7424767.1"/>
    </source>
</evidence>
<dbReference type="Proteomes" id="UP001498476">
    <property type="component" value="Unassembled WGS sequence"/>
</dbReference>